<dbReference type="InterPro" id="IPR050121">
    <property type="entry name" value="Cytochrome_P450_monoxygenase"/>
</dbReference>
<proteinExistence type="inferred from homology"/>
<sequence>MLTAIILGVAGVLSVYVLYYRFFSPLASIPGPCEAGLSRIWLVKHTWKGDMHREMLKLHAKHGKLVRTGPNEVSVTDLDAIKKIYGAGSKFRKSGWYGVFQGHRKFDLFAEQDEAIHSFQRRLVSRIYAMDSLKDLEPYVDDAVSHFIDKMEELQGESIDLGEWLQLFAFDVIGEVTFSRRFGFMDAHRDDGILSQIKTVLKSGAWIGQIPCVYWIHDFMMPLIGNHLGVNARHGSIRDYTVNEVRKRIDRDSDHPDILGKLVKVQEERPAQFSVADVTSMAASNINAGSDTTAISLRAIIYHLLRNPEYKSKLLQEIDSMRGYDRTSSIVTLEESKEMPYLQAVMYEALRLHPAVGMSLPRVTPAGGIVIDEHFIPEGTIIGANPWAVHRNKAVYGDDADSFRPDRWLEDKSGDMRRALLL</sequence>
<dbReference type="AlphaFoldDB" id="A0A7R7XN56"/>
<dbReference type="CDD" id="cd11060">
    <property type="entry name" value="CYP57A1-like"/>
    <property type="match status" value="1"/>
</dbReference>
<dbReference type="PANTHER" id="PTHR24305:SF232">
    <property type="entry name" value="P450, PUTATIVE (EUROFUNG)-RELATED"/>
    <property type="match status" value="1"/>
</dbReference>
<dbReference type="InterPro" id="IPR001128">
    <property type="entry name" value="Cyt_P450"/>
</dbReference>
<protein>
    <recommendedName>
        <fullName evidence="7">Cytochrome P450</fullName>
    </recommendedName>
</protein>
<dbReference type="InterPro" id="IPR002401">
    <property type="entry name" value="Cyt_P450_E_grp-I"/>
</dbReference>
<dbReference type="GO" id="GO:0004497">
    <property type="term" value="F:monooxygenase activity"/>
    <property type="evidence" value="ECO:0007669"/>
    <property type="project" value="InterPro"/>
</dbReference>
<dbReference type="GO" id="GO:0020037">
    <property type="term" value="F:heme binding"/>
    <property type="evidence" value="ECO:0007669"/>
    <property type="project" value="InterPro"/>
</dbReference>
<keyword evidence="6" id="KW-1185">Reference proteome</keyword>
<gene>
    <name evidence="5" type="ORF">APUU_40128A</name>
</gene>
<name>A0A7R7XN56_9EURO</name>
<dbReference type="Pfam" id="PF00067">
    <property type="entry name" value="p450"/>
    <property type="match status" value="1"/>
</dbReference>
<dbReference type="OrthoDB" id="3934656at2759"/>
<comment type="cofactor">
    <cofactor evidence="1">
        <name>heme</name>
        <dbReference type="ChEBI" id="CHEBI:30413"/>
    </cofactor>
</comment>
<dbReference type="Proteomes" id="UP000654913">
    <property type="component" value="Chromosome 4"/>
</dbReference>
<dbReference type="InterPro" id="IPR036396">
    <property type="entry name" value="Cyt_P450_sf"/>
</dbReference>
<dbReference type="EMBL" id="AP024446">
    <property type="protein sequence ID" value="BCS23684.1"/>
    <property type="molecule type" value="Genomic_DNA"/>
</dbReference>
<keyword evidence="3" id="KW-0479">Metal-binding</keyword>
<dbReference type="SUPFAM" id="SSF48264">
    <property type="entry name" value="Cytochrome P450"/>
    <property type="match status" value="1"/>
</dbReference>
<evidence type="ECO:0000256" key="1">
    <source>
        <dbReference type="ARBA" id="ARBA00001971"/>
    </source>
</evidence>
<dbReference type="GeneID" id="64973689"/>
<dbReference type="KEGG" id="apuu:APUU_40128A"/>
<dbReference type="Gene3D" id="1.10.630.10">
    <property type="entry name" value="Cytochrome P450"/>
    <property type="match status" value="1"/>
</dbReference>
<reference evidence="5" key="2">
    <citation type="submission" date="2021-02" db="EMBL/GenBank/DDBJ databases">
        <title>Aspergillus puulaauensis MK2 genome sequence.</title>
        <authorList>
            <person name="Futagami T."/>
            <person name="Mori K."/>
            <person name="Kadooka C."/>
            <person name="Tanaka T."/>
        </authorList>
    </citation>
    <scope>NUCLEOTIDE SEQUENCE</scope>
    <source>
        <strain evidence="5">MK2</strain>
    </source>
</reference>
<reference evidence="5" key="1">
    <citation type="submission" date="2021-01" db="EMBL/GenBank/DDBJ databases">
        <authorList>
            <consortium name="Aspergillus puulaauensis MK2 genome sequencing consortium"/>
            <person name="Kazuki M."/>
            <person name="Futagami T."/>
        </authorList>
    </citation>
    <scope>NUCLEOTIDE SEQUENCE</scope>
    <source>
        <strain evidence="5">MK2</strain>
    </source>
</reference>
<organism evidence="5 6">
    <name type="scientific">Aspergillus puulaauensis</name>
    <dbReference type="NCBI Taxonomy" id="1220207"/>
    <lineage>
        <taxon>Eukaryota</taxon>
        <taxon>Fungi</taxon>
        <taxon>Dikarya</taxon>
        <taxon>Ascomycota</taxon>
        <taxon>Pezizomycotina</taxon>
        <taxon>Eurotiomycetes</taxon>
        <taxon>Eurotiomycetidae</taxon>
        <taxon>Eurotiales</taxon>
        <taxon>Aspergillaceae</taxon>
        <taxon>Aspergillus</taxon>
    </lineage>
</organism>
<dbReference type="RefSeq" id="XP_041555878.1">
    <property type="nucleotide sequence ID" value="XM_041703166.1"/>
</dbReference>
<dbReference type="GO" id="GO:0005506">
    <property type="term" value="F:iron ion binding"/>
    <property type="evidence" value="ECO:0007669"/>
    <property type="project" value="InterPro"/>
</dbReference>
<evidence type="ECO:0000313" key="5">
    <source>
        <dbReference type="EMBL" id="BCS23684.1"/>
    </source>
</evidence>
<evidence type="ECO:0000256" key="3">
    <source>
        <dbReference type="ARBA" id="ARBA00022723"/>
    </source>
</evidence>
<evidence type="ECO:0008006" key="7">
    <source>
        <dbReference type="Google" id="ProtNLM"/>
    </source>
</evidence>
<dbReference type="GO" id="GO:0016705">
    <property type="term" value="F:oxidoreductase activity, acting on paired donors, with incorporation or reduction of molecular oxygen"/>
    <property type="evidence" value="ECO:0007669"/>
    <property type="project" value="InterPro"/>
</dbReference>
<dbReference type="PANTHER" id="PTHR24305">
    <property type="entry name" value="CYTOCHROME P450"/>
    <property type="match status" value="1"/>
</dbReference>
<keyword evidence="4" id="KW-0408">Iron</keyword>
<accession>A0A7R7XN56</accession>
<dbReference type="PRINTS" id="PR00463">
    <property type="entry name" value="EP450I"/>
</dbReference>
<evidence type="ECO:0000256" key="4">
    <source>
        <dbReference type="ARBA" id="ARBA00023004"/>
    </source>
</evidence>
<comment type="similarity">
    <text evidence="2">Belongs to the cytochrome P450 family.</text>
</comment>
<evidence type="ECO:0000256" key="2">
    <source>
        <dbReference type="ARBA" id="ARBA00010617"/>
    </source>
</evidence>
<evidence type="ECO:0000313" key="6">
    <source>
        <dbReference type="Proteomes" id="UP000654913"/>
    </source>
</evidence>